<keyword evidence="2" id="KW-1185">Reference proteome</keyword>
<dbReference type="AlphaFoldDB" id="A0AAW2F5W7"/>
<reference evidence="1 2" key="1">
    <citation type="submission" date="2023-03" db="EMBL/GenBank/DDBJ databases">
        <title>High recombination rates correlate with genetic variation in Cardiocondyla obscurior ants.</title>
        <authorList>
            <person name="Errbii M."/>
        </authorList>
    </citation>
    <scope>NUCLEOTIDE SEQUENCE [LARGE SCALE GENOMIC DNA]</scope>
    <source>
        <strain evidence="1">Alpha-2009</strain>
        <tissue evidence="1">Whole body</tissue>
    </source>
</reference>
<gene>
    <name evidence="1" type="ORF">PUN28_013713</name>
</gene>
<name>A0AAW2F5W7_9HYME</name>
<evidence type="ECO:0000313" key="1">
    <source>
        <dbReference type="EMBL" id="KAL0110243.1"/>
    </source>
</evidence>
<evidence type="ECO:0000313" key="2">
    <source>
        <dbReference type="Proteomes" id="UP001430953"/>
    </source>
</evidence>
<dbReference type="Proteomes" id="UP001430953">
    <property type="component" value="Unassembled WGS sequence"/>
</dbReference>
<organism evidence="1 2">
    <name type="scientific">Cardiocondyla obscurior</name>
    <dbReference type="NCBI Taxonomy" id="286306"/>
    <lineage>
        <taxon>Eukaryota</taxon>
        <taxon>Metazoa</taxon>
        <taxon>Ecdysozoa</taxon>
        <taxon>Arthropoda</taxon>
        <taxon>Hexapoda</taxon>
        <taxon>Insecta</taxon>
        <taxon>Pterygota</taxon>
        <taxon>Neoptera</taxon>
        <taxon>Endopterygota</taxon>
        <taxon>Hymenoptera</taxon>
        <taxon>Apocrita</taxon>
        <taxon>Aculeata</taxon>
        <taxon>Formicoidea</taxon>
        <taxon>Formicidae</taxon>
        <taxon>Myrmicinae</taxon>
        <taxon>Cardiocondyla</taxon>
    </lineage>
</organism>
<sequence length="72" mass="8905">MERQGKSRTYFILTHRARFSMHCERRLSTTRHQPWRTCRDHALQLIHIHISSSFHYDSTHEICRRENKDNRK</sequence>
<protein>
    <submittedName>
        <fullName evidence="1">Uncharacterized protein</fullName>
    </submittedName>
</protein>
<comment type="caution">
    <text evidence="1">The sequence shown here is derived from an EMBL/GenBank/DDBJ whole genome shotgun (WGS) entry which is preliminary data.</text>
</comment>
<dbReference type="EMBL" id="JADYXP020000014">
    <property type="protein sequence ID" value="KAL0110243.1"/>
    <property type="molecule type" value="Genomic_DNA"/>
</dbReference>
<proteinExistence type="predicted"/>
<accession>A0AAW2F5W7</accession>